<dbReference type="EMBL" id="JAFEMO010000013">
    <property type="protein sequence ID" value="KAH7550693.1"/>
    <property type="molecule type" value="Genomic_DNA"/>
</dbReference>
<evidence type="ECO:0000313" key="3">
    <source>
        <dbReference type="Proteomes" id="UP000827721"/>
    </source>
</evidence>
<evidence type="ECO:0000256" key="1">
    <source>
        <dbReference type="SAM" id="MobiDB-lite"/>
    </source>
</evidence>
<dbReference type="InterPro" id="IPR044673">
    <property type="entry name" value="DCL-like"/>
</dbReference>
<feature type="region of interest" description="Disordered" evidence="1">
    <location>
        <begin position="1"/>
        <end position="81"/>
    </location>
</feature>
<gene>
    <name evidence="2" type="ORF">JRO89_XS13G0249400</name>
</gene>
<keyword evidence="3" id="KW-1185">Reference proteome</keyword>
<organism evidence="2 3">
    <name type="scientific">Xanthoceras sorbifolium</name>
    <dbReference type="NCBI Taxonomy" id="99658"/>
    <lineage>
        <taxon>Eukaryota</taxon>
        <taxon>Viridiplantae</taxon>
        <taxon>Streptophyta</taxon>
        <taxon>Embryophyta</taxon>
        <taxon>Tracheophyta</taxon>
        <taxon>Spermatophyta</taxon>
        <taxon>Magnoliopsida</taxon>
        <taxon>eudicotyledons</taxon>
        <taxon>Gunneridae</taxon>
        <taxon>Pentapetalae</taxon>
        <taxon>rosids</taxon>
        <taxon>malvids</taxon>
        <taxon>Sapindales</taxon>
        <taxon>Sapindaceae</taxon>
        <taxon>Xanthoceroideae</taxon>
        <taxon>Xanthoceras</taxon>
    </lineage>
</organism>
<dbReference type="Proteomes" id="UP000827721">
    <property type="component" value="Unassembled WGS sequence"/>
</dbReference>
<feature type="compositionally biased region" description="Basic residues" evidence="1">
    <location>
        <begin position="197"/>
        <end position="220"/>
    </location>
</feature>
<comment type="caution">
    <text evidence="2">The sequence shown here is derived from an EMBL/GenBank/DDBJ whole genome shotgun (WGS) entry which is preliminary data.</text>
</comment>
<dbReference type="PANTHER" id="PTHR33415">
    <property type="entry name" value="PROTEIN EMBRYO DEFECTIVE 514"/>
    <property type="match status" value="1"/>
</dbReference>
<reference evidence="2 3" key="1">
    <citation type="submission" date="2021-02" db="EMBL/GenBank/DDBJ databases">
        <title>Plant Genome Project.</title>
        <authorList>
            <person name="Zhang R.-G."/>
        </authorList>
    </citation>
    <scope>NUCLEOTIDE SEQUENCE [LARGE SCALE GENOMIC DNA]</scope>
    <source>
        <tissue evidence="2">Leaves</tissue>
    </source>
</reference>
<dbReference type="Gene3D" id="3.10.450.40">
    <property type="match status" value="1"/>
</dbReference>
<proteinExistence type="predicted"/>
<feature type="region of interest" description="Disordered" evidence="1">
    <location>
        <begin position="184"/>
        <end position="220"/>
    </location>
</feature>
<protein>
    <submittedName>
        <fullName evidence="2">Uncharacterized protein</fullName>
    </submittedName>
</protein>
<dbReference type="PANTHER" id="PTHR33415:SF12">
    <property type="entry name" value="PROTEIN EMBRYO DEFECTIVE 514"/>
    <property type="match status" value="1"/>
</dbReference>
<name>A0ABQ8H9U0_9ROSI</name>
<evidence type="ECO:0000313" key="2">
    <source>
        <dbReference type="EMBL" id="KAH7550693.1"/>
    </source>
</evidence>
<dbReference type="Pfam" id="PF11523">
    <property type="entry name" value="DUF3223"/>
    <property type="match status" value="1"/>
</dbReference>
<feature type="compositionally biased region" description="Basic and acidic residues" evidence="1">
    <location>
        <begin position="50"/>
        <end position="74"/>
    </location>
</feature>
<accession>A0ABQ8H9U0</accession>
<sequence>MAEEGVKELNETNAATEDMVIEGGDIDNDSVTNGESQPKRVREDEEESDGVAKKQKVDENEKSVEEERLEKKLDGPSPVSLGPKQFGSSVEMFDYFYKFLHYWPPNVNVNKYEHMMLLKLLEEGHAEPDKKISGGIQAFQVRYHPMWKSRCFFLIRDDESVDDFSFRKCVDHILPLPEDMKIKSDANKALGGGGSGKNRRGKGGHGRGGHGRGRGGKSRN</sequence>
<feature type="compositionally biased region" description="Basic and acidic residues" evidence="1">
    <location>
        <begin position="1"/>
        <end position="10"/>
    </location>
</feature>